<dbReference type="AlphaFoldDB" id="A0A3T0RYA1"/>
<dbReference type="PROSITE" id="PS51462">
    <property type="entry name" value="NUDIX"/>
    <property type="match status" value="1"/>
</dbReference>
<dbReference type="PROSITE" id="PS00893">
    <property type="entry name" value="NUDIX_BOX"/>
    <property type="match status" value="1"/>
</dbReference>
<dbReference type="GO" id="GO:0006753">
    <property type="term" value="P:nucleoside phosphate metabolic process"/>
    <property type="evidence" value="ECO:0007669"/>
    <property type="project" value="TreeGrafter"/>
</dbReference>
<gene>
    <name evidence="6" type="ORF">C0Z10_04135</name>
</gene>
<proteinExistence type="inferred from homology"/>
<sequence length="178" mass="19578">MIDEELLFTSDNMSIVRRVRDVRGVRQTFDIARRPQIVIGVLSDDASGGLVLVRQHREAIRRTTLEFPAGKIEPGEDVEIAMRREISEEAGMTVDKIVRIGRIWTAPHFSDEFATVFVGTGKRVGPSLPTPKEDFDGLVLVRPSDVASYIADGTLRDAKSLAAWALFESTSPGGPENA</sequence>
<dbReference type="InterPro" id="IPR015797">
    <property type="entry name" value="NUDIX_hydrolase-like_dom_sf"/>
</dbReference>
<evidence type="ECO:0000256" key="3">
    <source>
        <dbReference type="ARBA" id="ARBA00022801"/>
    </source>
</evidence>
<keyword evidence="3 4" id="KW-0378">Hydrolase</keyword>
<feature type="domain" description="Nudix hydrolase" evidence="5">
    <location>
        <begin position="32"/>
        <end position="163"/>
    </location>
</feature>
<reference evidence="7" key="1">
    <citation type="submission" date="2017-12" db="EMBL/GenBank/DDBJ databases">
        <title>Whole genome sequencing of Acidipropionibacterium jensenii strains JS279 and JS280.</title>
        <authorList>
            <person name="Deptula P."/>
            <person name="Laine P."/>
            <person name="Smolander O.-P."/>
            <person name="Paulin L."/>
            <person name="Auvinen P."/>
            <person name="Varmanen P."/>
        </authorList>
    </citation>
    <scope>NUCLEOTIDE SEQUENCE [LARGE SCALE GENOMIC DNA]</scope>
    <source>
        <strain evidence="7">JS280</strain>
    </source>
</reference>
<dbReference type="CDD" id="cd03424">
    <property type="entry name" value="NUDIX_ADPRase_Nudt5_UGPPase_Nudt14"/>
    <property type="match status" value="1"/>
</dbReference>
<accession>A0A3T0RYA1</accession>
<evidence type="ECO:0000313" key="6">
    <source>
        <dbReference type="EMBL" id="AZZ39073.1"/>
    </source>
</evidence>
<dbReference type="PANTHER" id="PTHR11839">
    <property type="entry name" value="UDP/ADP-SUGAR PYROPHOSPHATASE"/>
    <property type="match status" value="1"/>
</dbReference>
<dbReference type="Gene3D" id="3.90.79.10">
    <property type="entry name" value="Nucleoside Triphosphate Pyrophosphohydrolase"/>
    <property type="match status" value="1"/>
</dbReference>
<dbReference type="PANTHER" id="PTHR11839:SF18">
    <property type="entry name" value="NUDIX HYDROLASE DOMAIN-CONTAINING PROTEIN"/>
    <property type="match status" value="1"/>
</dbReference>
<comment type="similarity">
    <text evidence="2 4">Belongs to the Nudix hydrolase family.</text>
</comment>
<evidence type="ECO:0000256" key="2">
    <source>
        <dbReference type="ARBA" id="ARBA00005582"/>
    </source>
</evidence>
<dbReference type="RefSeq" id="WP_097798540.1">
    <property type="nucleotide sequence ID" value="NZ_CP025570.1"/>
</dbReference>
<name>A0A3T0RYA1_9ACTN</name>
<evidence type="ECO:0000256" key="4">
    <source>
        <dbReference type="RuleBase" id="RU003476"/>
    </source>
</evidence>
<protein>
    <submittedName>
        <fullName evidence="6">NUDIX hydrolase</fullName>
    </submittedName>
</protein>
<dbReference type="InterPro" id="IPR000086">
    <property type="entry name" value="NUDIX_hydrolase_dom"/>
</dbReference>
<dbReference type="InterPro" id="IPR020084">
    <property type="entry name" value="NUDIX_hydrolase_CS"/>
</dbReference>
<dbReference type="EMBL" id="CP025570">
    <property type="protein sequence ID" value="AZZ39073.1"/>
    <property type="molecule type" value="Genomic_DNA"/>
</dbReference>
<dbReference type="Pfam" id="PF00293">
    <property type="entry name" value="NUDIX"/>
    <property type="match status" value="1"/>
</dbReference>
<dbReference type="SUPFAM" id="SSF55811">
    <property type="entry name" value="Nudix"/>
    <property type="match status" value="1"/>
</dbReference>
<dbReference type="GO" id="GO:0016462">
    <property type="term" value="F:pyrophosphatase activity"/>
    <property type="evidence" value="ECO:0007669"/>
    <property type="project" value="UniProtKB-ARBA"/>
</dbReference>
<dbReference type="PRINTS" id="PR00502">
    <property type="entry name" value="NUDIXFAMILY"/>
</dbReference>
<evidence type="ECO:0000256" key="1">
    <source>
        <dbReference type="ARBA" id="ARBA00001946"/>
    </source>
</evidence>
<comment type="cofactor">
    <cofactor evidence="1">
        <name>Mg(2+)</name>
        <dbReference type="ChEBI" id="CHEBI:18420"/>
    </cofactor>
</comment>
<dbReference type="KEGG" id="aji:C0Z10_04135"/>
<dbReference type="InterPro" id="IPR020476">
    <property type="entry name" value="Nudix_hydrolase"/>
</dbReference>
<evidence type="ECO:0000313" key="7">
    <source>
        <dbReference type="Proteomes" id="UP000285875"/>
    </source>
</evidence>
<organism evidence="6 7">
    <name type="scientific">Acidipropionibacterium jensenii</name>
    <dbReference type="NCBI Taxonomy" id="1749"/>
    <lineage>
        <taxon>Bacteria</taxon>
        <taxon>Bacillati</taxon>
        <taxon>Actinomycetota</taxon>
        <taxon>Actinomycetes</taxon>
        <taxon>Propionibacteriales</taxon>
        <taxon>Propionibacteriaceae</taxon>
        <taxon>Acidipropionibacterium</taxon>
    </lineage>
</organism>
<evidence type="ECO:0000259" key="5">
    <source>
        <dbReference type="PROSITE" id="PS51462"/>
    </source>
</evidence>
<dbReference type="Proteomes" id="UP000285875">
    <property type="component" value="Chromosome"/>
</dbReference>
<dbReference type="GO" id="GO:0019693">
    <property type="term" value="P:ribose phosphate metabolic process"/>
    <property type="evidence" value="ECO:0007669"/>
    <property type="project" value="TreeGrafter"/>
</dbReference>